<proteinExistence type="predicted"/>
<dbReference type="EMBL" id="BAABRP010000011">
    <property type="protein sequence ID" value="GAA5513944.1"/>
    <property type="molecule type" value="Genomic_DNA"/>
</dbReference>
<sequence>MTTEQPVSRGLWVDTNFLKLWGSETVSLFGSAITTLALPLMAVQLLNATPAQMGYLGAAQFLPFLLLSLPLGVWVDRRRRRPLLVLANLGRALLLALIPLGAMLGWLRMEFI</sequence>
<dbReference type="InterPro" id="IPR036259">
    <property type="entry name" value="MFS_trans_sf"/>
</dbReference>
<keyword evidence="5 6" id="KW-0472">Membrane</keyword>
<comment type="caution">
    <text evidence="7">The sequence shown here is derived from an EMBL/GenBank/DDBJ whole genome shotgun (WGS) entry which is preliminary data.</text>
</comment>
<protein>
    <recommendedName>
        <fullName evidence="9">MFS transporter</fullName>
    </recommendedName>
</protein>
<dbReference type="Pfam" id="PF07690">
    <property type="entry name" value="MFS_1"/>
    <property type="match status" value="1"/>
</dbReference>
<comment type="subcellular location">
    <subcellularLocation>
        <location evidence="1">Cell membrane</location>
        <topology evidence="1">Multi-pass membrane protein</topology>
    </subcellularLocation>
</comment>
<keyword evidence="4 6" id="KW-1133">Transmembrane helix</keyword>
<dbReference type="PANTHER" id="PTHR23513:SF6">
    <property type="entry name" value="MAJOR FACILITATOR SUPERFAMILY ASSOCIATED DOMAIN-CONTAINING PROTEIN"/>
    <property type="match status" value="1"/>
</dbReference>
<reference evidence="7 8" key="1">
    <citation type="submission" date="2024-02" db="EMBL/GenBank/DDBJ databases">
        <title>Deinococcus carri NBRC 110142.</title>
        <authorList>
            <person name="Ichikawa N."/>
            <person name="Katano-Makiyama Y."/>
            <person name="Hidaka K."/>
        </authorList>
    </citation>
    <scope>NUCLEOTIDE SEQUENCE [LARGE SCALE GENOMIC DNA]</scope>
    <source>
        <strain evidence="7 8">NBRC 110142</strain>
    </source>
</reference>
<feature type="transmembrane region" description="Helical" evidence="6">
    <location>
        <begin position="83"/>
        <end position="107"/>
    </location>
</feature>
<dbReference type="Proteomes" id="UP001401887">
    <property type="component" value="Unassembled WGS sequence"/>
</dbReference>
<keyword evidence="3 6" id="KW-0812">Transmembrane</keyword>
<dbReference type="InterPro" id="IPR011701">
    <property type="entry name" value="MFS"/>
</dbReference>
<dbReference type="Gene3D" id="1.20.1250.20">
    <property type="entry name" value="MFS general substrate transporter like domains"/>
    <property type="match status" value="1"/>
</dbReference>
<evidence type="ECO:0000313" key="7">
    <source>
        <dbReference type="EMBL" id="GAA5513944.1"/>
    </source>
</evidence>
<dbReference type="PANTHER" id="PTHR23513">
    <property type="entry name" value="INTEGRAL MEMBRANE EFFLUX PROTEIN-RELATED"/>
    <property type="match status" value="1"/>
</dbReference>
<keyword evidence="2" id="KW-1003">Cell membrane</keyword>
<organism evidence="7 8">
    <name type="scientific">Deinococcus carri</name>
    <dbReference type="NCBI Taxonomy" id="1211323"/>
    <lineage>
        <taxon>Bacteria</taxon>
        <taxon>Thermotogati</taxon>
        <taxon>Deinococcota</taxon>
        <taxon>Deinococci</taxon>
        <taxon>Deinococcales</taxon>
        <taxon>Deinococcaceae</taxon>
        <taxon>Deinococcus</taxon>
    </lineage>
</organism>
<accession>A0ABP9W9B6</accession>
<evidence type="ECO:0000313" key="8">
    <source>
        <dbReference type="Proteomes" id="UP001401887"/>
    </source>
</evidence>
<gene>
    <name evidence="7" type="ORF">Dcar01_02693</name>
</gene>
<evidence type="ECO:0008006" key="9">
    <source>
        <dbReference type="Google" id="ProtNLM"/>
    </source>
</evidence>
<name>A0ABP9W9B6_9DEIO</name>
<keyword evidence="8" id="KW-1185">Reference proteome</keyword>
<evidence type="ECO:0000256" key="2">
    <source>
        <dbReference type="ARBA" id="ARBA00022475"/>
    </source>
</evidence>
<evidence type="ECO:0000256" key="5">
    <source>
        <dbReference type="ARBA" id="ARBA00023136"/>
    </source>
</evidence>
<feature type="transmembrane region" description="Helical" evidence="6">
    <location>
        <begin position="52"/>
        <end position="71"/>
    </location>
</feature>
<feature type="transmembrane region" description="Helical" evidence="6">
    <location>
        <begin position="26"/>
        <end position="46"/>
    </location>
</feature>
<evidence type="ECO:0000256" key="6">
    <source>
        <dbReference type="SAM" id="Phobius"/>
    </source>
</evidence>
<dbReference type="SUPFAM" id="SSF103473">
    <property type="entry name" value="MFS general substrate transporter"/>
    <property type="match status" value="1"/>
</dbReference>
<evidence type="ECO:0000256" key="3">
    <source>
        <dbReference type="ARBA" id="ARBA00022692"/>
    </source>
</evidence>
<evidence type="ECO:0000256" key="4">
    <source>
        <dbReference type="ARBA" id="ARBA00022989"/>
    </source>
</evidence>
<evidence type="ECO:0000256" key="1">
    <source>
        <dbReference type="ARBA" id="ARBA00004651"/>
    </source>
</evidence>